<feature type="domain" description="Enoyl reductase (ER)" evidence="1">
    <location>
        <begin position="10"/>
        <end position="320"/>
    </location>
</feature>
<organism evidence="2 3">
    <name type="scientific">Eiseniibacteriota bacterium</name>
    <dbReference type="NCBI Taxonomy" id="2212470"/>
    <lineage>
        <taxon>Bacteria</taxon>
        <taxon>Candidatus Eiseniibacteriota</taxon>
    </lineage>
</organism>
<evidence type="ECO:0000259" key="1">
    <source>
        <dbReference type="SMART" id="SM00829"/>
    </source>
</evidence>
<dbReference type="PROSITE" id="PS01162">
    <property type="entry name" value="QOR_ZETA_CRYSTAL"/>
    <property type="match status" value="1"/>
</dbReference>
<dbReference type="InterPro" id="IPR011032">
    <property type="entry name" value="GroES-like_sf"/>
</dbReference>
<evidence type="ECO:0000313" key="3">
    <source>
        <dbReference type="Proteomes" id="UP001593833"/>
    </source>
</evidence>
<dbReference type="InterPro" id="IPR052733">
    <property type="entry name" value="Chloroplast_QOR"/>
</dbReference>
<dbReference type="InterPro" id="IPR002364">
    <property type="entry name" value="Quin_OxRdtase/zeta-crystal_CS"/>
</dbReference>
<sequence length="328" mass="35173">MKAIVRTKYGPPDVLRIEEAQKPIPGDGEVLIKVHAASVNYADWGFLRGRPFLVRVWSGLINPKHKILGGDVAGRVEAVGKDAKQLQPGDEVFGDISPSGWGAFAEYVCAGENTLALKPANVTFEEAAAVPIAAVTALQGIRDKGQIQPGQKVLINGSSGGVGTFAVQIAKSFGAEVTAVCSTRNLDLGRSIGADHVIDYTQEDFTKNGQHYDLIIAANGYHPISDYRRSLTSKGVYVVTGGSMAQVFQGMLLGPWISMIGSKRMGNSMTQSNQEDLVFLGELLEAGKVVPVIDRRYPLSEVAEALRYLGEGHAKGKVVITLEHDNKT</sequence>
<dbReference type="InterPro" id="IPR036291">
    <property type="entry name" value="NAD(P)-bd_dom_sf"/>
</dbReference>
<dbReference type="Pfam" id="PF13602">
    <property type="entry name" value="ADH_zinc_N_2"/>
    <property type="match status" value="1"/>
</dbReference>
<gene>
    <name evidence="2" type="ORF">ACFL6M_01900</name>
</gene>
<dbReference type="Pfam" id="PF08240">
    <property type="entry name" value="ADH_N"/>
    <property type="match status" value="1"/>
</dbReference>
<dbReference type="PANTHER" id="PTHR44013">
    <property type="entry name" value="ZINC-TYPE ALCOHOL DEHYDROGENASE-LIKE PROTEIN C16A3.02C"/>
    <property type="match status" value="1"/>
</dbReference>
<evidence type="ECO:0000313" key="2">
    <source>
        <dbReference type="EMBL" id="MFC1572329.1"/>
    </source>
</evidence>
<comment type="caution">
    <text evidence="2">The sequence shown here is derived from an EMBL/GenBank/DDBJ whole genome shotgun (WGS) entry which is preliminary data.</text>
</comment>
<accession>A0ABV6YJG3</accession>
<dbReference type="Proteomes" id="UP001593833">
    <property type="component" value="Unassembled WGS sequence"/>
</dbReference>
<name>A0ABV6YJG3_UNCEI</name>
<dbReference type="SUPFAM" id="SSF50129">
    <property type="entry name" value="GroES-like"/>
    <property type="match status" value="1"/>
</dbReference>
<dbReference type="InterPro" id="IPR013154">
    <property type="entry name" value="ADH-like_N"/>
</dbReference>
<dbReference type="SUPFAM" id="SSF51735">
    <property type="entry name" value="NAD(P)-binding Rossmann-fold domains"/>
    <property type="match status" value="1"/>
</dbReference>
<dbReference type="InterPro" id="IPR020843">
    <property type="entry name" value="ER"/>
</dbReference>
<keyword evidence="3" id="KW-1185">Reference proteome</keyword>
<dbReference type="SMART" id="SM00829">
    <property type="entry name" value="PKS_ER"/>
    <property type="match status" value="1"/>
</dbReference>
<reference evidence="2 3" key="1">
    <citation type="submission" date="2024-09" db="EMBL/GenBank/DDBJ databases">
        <authorList>
            <person name="D'Angelo T."/>
        </authorList>
    </citation>
    <scope>NUCLEOTIDE SEQUENCE [LARGE SCALE GENOMIC DNA]</scope>
    <source>
        <strain evidence="2">SAG AM-320-E07</strain>
    </source>
</reference>
<dbReference type="Gene3D" id="3.90.180.10">
    <property type="entry name" value="Medium-chain alcohol dehydrogenases, catalytic domain"/>
    <property type="match status" value="1"/>
</dbReference>
<dbReference type="PANTHER" id="PTHR44013:SF1">
    <property type="entry name" value="ZINC-TYPE ALCOHOL DEHYDROGENASE-LIKE PROTEIN C16A3.02C"/>
    <property type="match status" value="1"/>
</dbReference>
<dbReference type="EMBL" id="JBHPKH010000012">
    <property type="protein sequence ID" value="MFC1572329.1"/>
    <property type="molecule type" value="Genomic_DNA"/>
</dbReference>
<dbReference type="Gene3D" id="3.40.50.720">
    <property type="entry name" value="NAD(P)-binding Rossmann-like Domain"/>
    <property type="match status" value="1"/>
</dbReference>
<dbReference type="CDD" id="cd08267">
    <property type="entry name" value="MDR1"/>
    <property type="match status" value="1"/>
</dbReference>
<protein>
    <submittedName>
        <fullName evidence="2">NAD(P)-dependent alcohol dehydrogenase</fullName>
    </submittedName>
</protein>
<proteinExistence type="predicted"/>